<keyword evidence="4" id="KW-1185">Reference proteome</keyword>
<keyword evidence="2" id="KW-0812">Transmembrane</keyword>
<dbReference type="Proteomes" id="UP000295344">
    <property type="component" value="Unassembled WGS sequence"/>
</dbReference>
<evidence type="ECO:0000313" key="3">
    <source>
        <dbReference type="EMBL" id="TDS77039.1"/>
    </source>
</evidence>
<proteinExistence type="predicted"/>
<dbReference type="RefSeq" id="WP_162850798.1">
    <property type="nucleotide sequence ID" value="NZ_BAAARP010000002.1"/>
</dbReference>
<protein>
    <recommendedName>
        <fullName evidence="5">DUF3043 family protein</fullName>
    </recommendedName>
</protein>
<evidence type="ECO:0000256" key="2">
    <source>
        <dbReference type="SAM" id="Phobius"/>
    </source>
</evidence>
<name>A0A4R7FL05_9MICO</name>
<dbReference type="Pfam" id="PF11241">
    <property type="entry name" value="DUF3043"/>
    <property type="match status" value="1"/>
</dbReference>
<comment type="caution">
    <text evidence="3">The sequence shown here is derived from an EMBL/GenBank/DDBJ whole genome shotgun (WGS) entry which is preliminary data.</text>
</comment>
<feature type="region of interest" description="Disordered" evidence="1">
    <location>
        <begin position="1"/>
        <end position="62"/>
    </location>
</feature>
<keyword evidence="2" id="KW-0472">Membrane</keyword>
<dbReference type="EMBL" id="SOAM01000002">
    <property type="protein sequence ID" value="TDS77039.1"/>
    <property type="molecule type" value="Genomic_DNA"/>
</dbReference>
<gene>
    <name evidence="3" type="ORF">CLV52_1978</name>
</gene>
<organism evidence="3 4">
    <name type="scientific">Amnibacterium kyonggiense</name>
    <dbReference type="NCBI Taxonomy" id="595671"/>
    <lineage>
        <taxon>Bacteria</taxon>
        <taxon>Bacillati</taxon>
        <taxon>Actinomycetota</taxon>
        <taxon>Actinomycetes</taxon>
        <taxon>Micrococcales</taxon>
        <taxon>Microbacteriaceae</taxon>
        <taxon>Amnibacterium</taxon>
    </lineage>
</organism>
<reference evidence="3 4" key="1">
    <citation type="submission" date="2019-03" db="EMBL/GenBank/DDBJ databases">
        <title>Genomic Encyclopedia of Archaeal and Bacterial Type Strains, Phase II (KMG-II): from individual species to whole genera.</title>
        <authorList>
            <person name="Goeker M."/>
        </authorList>
    </citation>
    <scope>NUCLEOTIDE SEQUENCE [LARGE SCALE GENOMIC DNA]</scope>
    <source>
        <strain evidence="3 4">DSM 24782</strain>
    </source>
</reference>
<feature type="transmembrane region" description="Helical" evidence="2">
    <location>
        <begin position="123"/>
        <end position="144"/>
    </location>
</feature>
<keyword evidence="2" id="KW-1133">Transmembrane helix</keyword>
<dbReference type="InterPro" id="IPR021403">
    <property type="entry name" value="DUF3043"/>
</dbReference>
<evidence type="ECO:0000256" key="1">
    <source>
        <dbReference type="SAM" id="MobiDB-lite"/>
    </source>
</evidence>
<accession>A0A4R7FL05</accession>
<feature type="transmembrane region" description="Helical" evidence="2">
    <location>
        <begin position="97"/>
        <end position="117"/>
    </location>
</feature>
<evidence type="ECO:0008006" key="5">
    <source>
        <dbReference type="Google" id="ProtNLM"/>
    </source>
</evidence>
<dbReference type="AlphaFoldDB" id="A0A4R7FL05"/>
<sequence>MAKKTAEDAPQTGVVLNGEPVAGKGRATPSRREREAANRRPIVVTDRKAARRQSRTREAEARERARIGLANGEERYLPARDRGSQRRFARDFVDSQWTIGEFLIPVFVLFFVATLVLPQASWLFLPLYGYLALTIVDGLLRAAIIRRRLAQKLGDRTKVERGLNLYVVMRSAQFRNLRVPKALVKRGTRVTA</sequence>
<evidence type="ECO:0000313" key="4">
    <source>
        <dbReference type="Proteomes" id="UP000295344"/>
    </source>
</evidence>